<evidence type="ECO:0000313" key="7">
    <source>
        <dbReference type="Proteomes" id="UP000095413"/>
    </source>
</evidence>
<dbReference type="SUPFAM" id="SSF56601">
    <property type="entry name" value="beta-lactamase/transpeptidase-like"/>
    <property type="match status" value="1"/>
</dbReference>
<dbReference type="EMBL" id="CZBA01000016">
    <property type="protein sequence ID" value="CUP79419.1"/>
    <property type="molecule type" value="Genomic_DNA"/>
</dbReference>
<dbReference type="GeneID" id="79803614"/>
<sequence>MKTGNSLRRWKFLTAGLTVMTLGMSGILPVSASSMLSVTDEAQIRPINDGSEKYLMKSDGFYCLKDDGSKDDTAAVHYFDHVKIDGTVLDGFYYHDESGCFQAGSSHMVKLTKLSCSENPDNAEEPVEFDGYYMVNNLGKLTAAPQVRYISNYTVDKTTYDGYYYFDENGKMVTEPGTHELEMTSNGQKFSGLYYFGGTNGVLVQEAGMTEDGFPVDETGKVTGLENLGIDTLKPQLEAMISGYDGKWSVYVKDLESNEDFALNDKPLYSASLIKAFVMAKTYQDMDDVLKNEAAQMKTTVDNTKVQDKVNTLLWNMITVSDNESCNELGRLQSDTYDFIDGAKQVNKYLKKEGYTKTSYQSTLHPSASKLITLGGHNQTTVTDCGKLLERIYRGECVSKEASEEMLDLLKNQQNTSKIPEGLGVDVPTANKTGETDEDQHDIAIVYGTKTTYILCVMSENASNAIANIRNISRVVYNYLNL</sequence>
<proteinExistence type="predicted"/>
<dbReference type="EMBL" id="CYZD01000006">
    <property type="protein sequence ID" value="CUO12293.1"/>
    <property type="molecule type" value="Genomic_DNA"/>
</dbReference>
<evidence type="ECO:0000313" key="3">
    <source>
        <dbReference type="EMBL" id="CUP79419.1"/>
    </source>
</evidence>
<accession>A0A174RA96</accession>
<dbReference type="Proteomes" id="UP000284024">
    <property type="component" value="Unassembled WGS sequence"/>
</dbReference>
<dbReference type="Gene3D" id="3.40.710.10">
    <property type="entry name" value="DD-peptidase/beta-lactamase superfamily"/>
    <property type="match status" value="1"/>
</dbReference>
<dbReference type="SUPFAM" id="SSF69360">
    <property type="entry name" value="Cell wall binding repeat"/>
    <property type="match status" value="1"/>
</dbReference>
<evidence type="ECO:0000313" key="6">
    <source>
        <dbReference type="Proteomes" id="UP000095409"/>
    </source>
</evidence>
<evidence type="ECO:0000313" key="2">
    <source>
        <dbReference type="EMBL" id="CUO12293.1"/>
    </source>
</evidence>
<keyword evidence="4" id="KW-0378">Hydrolase</keyword>
<dbReference type="GO" id="GO:0046677">
    <property type="term" value="P:response to antibiotic"/>
    <property type="evidence" value="ECO:0007669"/>
    <property type="project" value="InterPro"/>
</dbReference>
<dbReference type="EMBL" id="QSKO01000008">
    <property type="protein sequence ID" value="RHE75779.1"/>
    <property type="molecule type" value="Genomic_DNA"/>
</dbReference>
<evidence type="ECO:0000313" key="4">
    <source>
        <dbReference type="EMBL" id="RHE75779.1"/>
    </source>
</evidence>
<evidence type="ECO:0000313" key="5">
    <source>
        <dbReference type="EMBL" id="RHH19238.1"/>
    </source>
</evidence>
<evidence type="ECO:0000313" key="8">
    <source>
        <dbReference type="Proteomes" id="UP000283928"/>
    </source>
</evidence>
<organism evidence="3 7">
    <name type="scientific">Blautia obeum</name>
    <dbReference type="NCBI Taxonomy" id="40520"/>
    <lineage>
        <taxon>Bacteria</taxon>
        <taxon>Bacillati</taxon>
        <taxon>Bacillota</taxon>
        <taxon>Clostridia</taxon>
        <taxon>Lachnospirales</taxon>
        <taxon>Lachnospiraceae</taxon>
        <taxon>Blautia</taxon>
    </lineage>
</organism>
<dbReference type="Pfam" id="PF13354">
    <property type="entry name" value="Beta-lactamase2"/>
    <property type="match status" value="1"/>
</dbReference>
<dbReference type="PANTHER" id="PTHR35333:SF3">
    <property type="entry name" value="BETA-LACTAMASE-TYPE TRANSPEPTIDASE FOLD CONTAINING PROTEIN"/>
    <property type="match status" value="1"/>
</dbReference>
<evidence type="ECO:0000313" key="9">
    <source>
        <dbReference type="Proteomes" id="UP000284024"/>
    </source>
</evidence>
<reference evidence="8 9" key="2">
    <citation type="submission" date="2018-08" db="EMBL/GenBank/DDBJ databases">
        <title>A genome reference for cultivated species of the human gut microbiota.</title>
        <authorList>
            <person name="Zou Y."/>
            <person name="Xue W."/>
            <person name="Luo G."/>
        </authorList>
    </citation>
    <scope>NUCLEOTIDE SEQUENCE [LARGE SCALE GENOMIC DNA]</scope>
    <source>
        <strain evidence="5 9">AM18-2AC</strain>
        <strain evidence="4 8">AM27-32LB</strain>
    </source>
</reference>
<dbReference type="EMBL" id="QRJH01000003">
    <property type="protein sequence ID" value="RHH19238.1"/>
    <property type="molecule type" value="Genomic_DNA"/>
</dbReference>
<dbReference type="RefSeq" id="WP_005425176.1">
    <property type="nucleotide sequence ID" value="NZ_CYZD01000006.1"/>
</dbReference>
<gene>
    <name evidence="5" type="ORF">DW222_06390</name>
    <name evidence="4" type="ORF">DW723_07375</name>
    <name evidence="2" type="ORF">ERS852394_01511</name>
    <name evidence="3" type="ORF">ERS852533_02574</name>
</gene>
<dbReference type="OrthoDB" id="1968666at2"/>
<dbReference type="Proteomes" id="UP000095413">
    <property type="component" value="Unassembled WGS sequence"/>
</dbReference>
<dbReference type="InterPro" id="IPR000871">
    <property type="entry name" value="Beta-lactam_class-A"/>
</dbReference>
<dbReference type="InterPro" id="IPR012338">
    <property type="entry name" value="Beta-lactam/transpept-like"/>
</dbReference>
<dbReference type="PANTHER" id="PTHR35333">
    <property type="entry name" value="BETA-LACTAMASE"/>
    <property type="match status" value="1"/>
</dbReference>
<dbReference type="Proteomes" id="UP000283928">
    <property type="component" value="Unassembled WGS sequence"/>
</dbReference>
<feature type="domain" description="Beta-lactamase class A catalytic" evidence="1">
    <location>
        <begin position="249"/>
        <end position="458"/>
    </location>
</feature>
<dbReference type="InterPro" id="IPR045155">
    <property type="entry name" value="Beta-lactam_cat"/>
</dbReference>
<dbReference type="GO" id="GO:0008800">
    <property type="term" value="F:beta-lactamase activity"/>
    <property type="evidence" value="ECO:0007669"/>
    <property type="project" value="InterPro"/>
</dbReference>
<dbReference type="AlphaFoldDB" id="A0A174RA96"/>
<dbReference type="GO" id="GO:0030655">
    <property type="term" value="P:beta-lactam antibiotic catabolic process"/>
    <property type="evidence" value="ECO:0007669"/>
    <property type="project" value="InterPro"/>
</dbReference>
<protein>
    <submittedName>
        <fullName evidence="4">Serine hydrolase</fullName>
    </submittedName>
</protein>
<name>A0A174RA96_9FIRM</name>
<reference evidence="6 7" key="1">
    <citation type="submission" date="2015-09" db="EMBL/GenBank/DDBJ databases">
        <authorList>
            <consortium name="Pathogen Informatics"/>
        </authorList>
    </citation>
    <scope>NUCLEOTIDE SEQUENCE [LARGE SCALE GENOMIC DNA]</scope>
    <source>
        <strain evidence="2 6">2789STDY5608837</strain>
        <strain evidence="3 7">2789STDY5834921</strain>
    </source>
</reference>
<evidence type="ECO:0000259" key="1">
    <source>
        <dbReference type="Pfam" id="PF13354"/>
    </source>
</evidence>
<dbReference type="Proteomes" id="UP000095409">
    <property type="component" value="Unassembled WGS sequence"/>
</dbReference>